<evidence type="ECO:0000313" key="2">
    <source>
        <dbReference type="EMBL" id="EMF16366.1"/>
    </source>
</evidence>
<feature type="compositionally biased region" description="Basic and acidic residues" evidence="1">
    <location>
        <begin position="328"/>
        <end position="340"/>
    </location>
</feature>
<keyword evidence="3" id="KW-1185">Reference proteome</keyword>
<feature type="region of interest" description="Disordered" evidence="1">
    <location>
        <begin position="328"/>
        <end position="362"/>
    </location>
</feature>
<name>N1QGM1_SPHMS</name>
<protein>
    <submittedName>
        <fullName evidence="2">Uncharacterized protein</fullName>
    </submittedName>
</protein>
<reference evidence="2 3" key="1">
    <citation type="journal article" date="2012" name="PLoS Pathog.">
        <title>Diverse lifestyles and strategies of plant pathogenesis encoded in the genomes of eighteen Dothideomycetes fungi.</title>
        <authorList>
            <person name="Ohm R.A."/>
            <person name="Feau N."/>
            <person name="Henrissat B."/>
            <person name="Schoch C.L."/>
            <person name="Horwitz B.A."/>
            <person name="Barry K.W."/>
            <person name="Condon B.J."/>
            <person name="Copeland A.C."/>
            <person name="Dhillon B."/>
            <person name="Glaser F."/>
            <person name="Hesse C.N."/>
            <person name="Kosti I."/>
            <person name="LaButti K."/>
            <person name="Lindquist E.A."/>
            <person name="Lucas S."/>
            <person name="Salamov A.A."/>
            <person name="Bradshaw R.E."/>
            <person name="Ciuffetti L."/>
            <person name="Hamelin R.C."/>
            <person name="Kema G.H.J."/>
            <person name="Lawrence C."/>
            <person name="Scott J.A."/>
            <person name="Spatafora J.W."/>
            <person name="Turgeon B.G."/>
            <person name="de Wit P.J.G.M."/>
            <person name="Zhong S."/>
            <person name="Goodwin S.B."/>
            <person name="Grigoriev I.V."/>
        </authorList>
    </citation>
    <scope>NUCLEOTIDE SEQUENCE [LARGE SCALE GENOMIC DNA]</scope>
    <source>
        <strain evidence="2 3">SO2202</strain>
    </source>
</reference>
<dbReference type="GeneID" id="27898114"/>
<feature type="region of interest" description="Disordered" evidence="1">
    <location>
        <begin position="93"/>
        <end position="122"/>
    </location>
</feature>
<evidence type="ECO:0000313" key="3">
    <source>
        <dbReference type="Proteomes" id="UP000016931"/>
    </source>
</evidence>
<organism evidence="2 3">
    <name type="scientific">Sphaerulina musiva (strain SO2202)</name>
    <name type="common">Poplar stem canker fungus</name>
    <name type="synonym">Septoria musiva</name>
    <dbReference type="NCBI Taxonomy" id="692275"/>
    <lineage>
        <taxon>Eukaryota</taxon>
        <taxon>Fungi</taxon>
        <taxon>Dikarya</taxon>
        <taxon>Ascomycota</taxon>
        <taxon>Pezizomycotina</taxon>
        <taxon>Dothideomycetes</taxon>
        <taxon>Dothideomycetidae</taxon>
        <taxon>Mycosphaerellales</taxon>
        <taxon>Mycosphaerellaceae</taxon>
        <taxon>Sphaerulina</taxon>
    </lineage>
</organism>
<feature type="compositionally biased region" description="Basic and acidic residues" evidence="1">
    <location>
        <begin position="106"/>
        <end position="122"/>
    </location>
</feature>
<gene>
    <name evidence="2" type="ORF">SEPMUDRAFT_112418</name>
</gene>
<feature type="compositionally biased region" description="Polar residues" evidence="1">
    <location>
        <begin position="341"/>
        <end position="350"/>
    </location>
</feature>
<accession>N1QGM1</accession>
<evidence type="ECO:0000256" key="1">
    <source>
        <dbReference type="SAM" id="MobiDB-lite"/>
    </source>
</evidence>
<dbReference type="Proteomes" id="UP000016931">
    <property type="component" value="Unassembled WGS sequence"/>
</dbReference>
<dbReference type="AlphaFoldDB" id="N1QGM1"/>
<dbReference type="EMBL" id="KB456260">
    <property type="protein sequence ID" value="EMF16366.1"/>
    <property type="molecule type" value="Genomic_DNA"/>
</dbReference>
<sequence length="378" mass="41455">MASESDDSTSCVSFSLRFSYTSAPESKLAKNHRMRRPTSSTTEKVITIAPVVDDDHLASDSSEGSLSPDTRALQRRVRAQFYRRLERDTDRQSLRCLQLSTKKNTPRTDDDRKEEAARRMNDRRSLEVLEAAATTPIVQKMTEQKKAAPSTPCHLLQPLPQPARLPRPPAPETQLLAGRVYSGTSPFNTPTAAEETTTNFALHAPAPTEPDSDCDSDIFRSDHRGMFLSRNTNKLEEKDRAALVYHWMMVDTIDTLEDEGDDVVTSPEGSDDIHQALFEEVMDLAAVAAAADGSKAAAAMEVLVGSHHKAVDEEQKKVEVVCGGAAAEKTEGAGHSEDSWSPRSVPSQALQGGDEAANEAFSDDEREWLDLGLMTSQL</sequence>
<proteinExistence type="predicted"/>
<dbReference type="RefSeq" id="XP_016764487.1">
    <property type="nucleotide sequence ID" value="XM_016900977.1"/>
</dbReference>
<dbReference type="HOGENOM" id="CLU_731910_0_0_1"/>